<name>D7BAB7_ALLS1</name>
<dbReference type="Pfam" id="PF00557">
    <property type="entry name" value="Peptidase_M24"/>
    <property type="match status" value="1"/>
</dbReference>
<dbReference type="PANTHER" id="PTHR46112:SF2">
    <property type="entry name" value="XAA-PRO AMINOPEPTIDASE P-RELATED"/>
    <property type="match status" value="1"/>
</dbReference>
<evidence type="ECO:0000313" key="3">
    <source>
        <dbReference type="Proteomes" id="UP000001916"/>
    </source>
</evidence>
<gene>
    <name evidence="2" type="ordered locus">Mesil_2396</name>
</gene>
<dbReference type="Gene3D" id="3.90.230.10">
    <property type="entry name" value="Creatinase/methionine aminopeptidase superfamily"/>
    <property type="match status" value="1"/>
</dbReference>
<dbReference type="KEGG" id="msv:Mesil_2396"/>
<dbReference type="InterPro" id="IPR000994">
    <property type="entry name" value="Pept_M24"/>
</dbReference>
<dbReference type="SUPFAM" id="SSF55920">
    <property type="entry name" value="Creatinase/aminopeptidase"/>
    <property type="match status" value="1"/>
</dbReference>
<dbReference type="EMBL" id="CP002042">
    <property type="protein sequence ID" value="ADH64252.1"/>
    <property type="molecule type" value="Genomic_DNA"/>
</dbReference>
<dbReference type="OrthoDB" id="4850044at2"/>
<organism evidence="2 3">
    <name type="scientific">Allomeiothermus silvanus (strain ATCC 700542 / DSM 9946 / NBRC 106475 / NCIMB 13440 / VI-R2)</name>
    <name type="common">Thermus silvanus</name>
    <dbReference type="NCBI Taxonomy" id="526227"/>
    <lineage>
        <taxon>Bacteria</taxon>
        <taxon>Thermotogati</taxon>
        <taxon>Deinococcota</taxon>
        <taxon>Deinococci</taxon>
        <taxon>Thermales</taxon>
        <taxon>Thermaceae</taxon>
        <taxon>Allomeiothermus</taxon>
    </lineage>
</organism>
<keyword evidence="3" id="KW-1185">Reference proteome</keyword>
<proteinExistence type="predicted"/>
<dbReference type="InterPro" id="IPR050659">
    <property type="entry name" value="Peptidase_M24B"/>
</dbReference>
<dbReference type="eggNOG" id="COG0006">
    <property type="taxonomic scope" value="Bacteria"/>
</dbReference>
<dbReference type="Proteomes" id="UP000001916">
    <property type="component" value="Chromosome"/>
</dbReference>
<evidence type="ECO:0000313" key="2">
    <source>
        <dbReference type="EMBL" id="ADH64252.1"/>
    </source>
</evidence>
<dbReference type="AlphaFoldDB" id="D7BAB7"/>
<dbReference type="InterPro" id="IPR036005">
    <property type="entry name" value="Creatinase/aminopeptidase-like"/>
</dbReference>
<evidence type="ECO:0000259" key="1">
    <source>
        <dbReference type="Pfam" id="PF00557"/>
    </source>
</evidence>
<sequence length="336" mass="37297">MNPIALQKLRIWMNERGFERFFVQNPENFAWLSGGGDNTVVVNRPAAWLEVAGDASTPVRLHTSRIEAQRLTEEEVEGLEVISHPWYSPPNLPSPNDSEHDLTLLRLVLGPEEQERYRALGRDAARAIGEVMQDAEPEWTEFELAGAVASALYAYGIQPVVLLAAGEERIFTYRHPLPKNRPLGRLAMAVLCGRRAGLIANVTRIKTWGHSQARALMDRVLQVESAALNCTVPGKTLAEVFLTLKQAYTDIGYPEAIEEHHQGGLTGYKPREMLATPSNLTILETAMAVAWNPSLRGAKVEDTFLIGENGLENLTLDPHWPMVKVEGRLRPGLLEG</sequence>
<dbReference type="RefSeq" id="WP_013158795.1">
    <property type="nucleotide sequence ID" value="NC_014212.1"/>
</dbReference>
<feature type="domain" description="Peptidase M24" evidence="1">
    <location>
        <begin position="116"/>
        <end position="307"/>
    </location>
</feature>
<protein>
    <submittedName>
        <fullName evidence="2">Peptidase M24</fullName>
    </submittedName>
</protein>
<dbReference type="HOGENOM" id="CLU_053687_0_0_0"/>
<accession>D7BAB7</accession>
<dbReference type="STRING" id="526227.Mesil_2396"/>
<dbReference type="PANTHER" id="PTHR46112">
    <property type="entry name" value="AMINOPEPTIDASE"/>
    <property type="match status" value="1"/>
</dbReference>
<dbReference type="CDD" id="cd01066">
    <property type="entry name" value="APP_MetAP"/>
    <property type="match status" value="1"/>
</dbReference>
<reference evidence="2 3" key="1">
    <citation type="journal article" date="2010" name="Stand. Genomic Sci.">
        <title>Complete genome sequence of Meiothermus silvanus type strain (VI-R2).</title>
        <authorList>
            <person name="Sikorski J."/>
            <person name="Tindall B.J."/>
            <person name="Lowry S."/>
            <person name="Lucas S."/>
            <person name="Nolan M."/>
            <person name="Copeland A."/>
            <person name="Glavina Del Rio T."/>
            <person name="Tice H."/>
            <person name="Cheng J.F."/>
            <person name="Han C."/>
            <person name="Pitluck S."/>
            <person name="Liolios K."/>
            <person name="Ivanova N."/>
            <person name="Mavromatis K."/>
            <person name="Mikhailova N."/>
            <person name="Pati A."/>
            <person name="Goodwin L."/>
            <person name="Chen A."/>
            <person name="Palaniappan K."/>
            <person name="Land M."/>
            <person name="Hauser L."/>
            <person name="Chang Y.J."/>
            <person name="Jeffries C.D."/>
            <person name="Rohde M."/>
            <person name="Goker M."/>
            <person name="Woyke T."/>
            <person name="Bristow J."/>
            <person name="Eisen J.A."/>
            <person name="Markowitz V."/>
            <person name="Hugenholtz P."/>
            <person name="Kyrpides N.C."/>
            <person name="Klenk H.P."/>
            <person name="Lapidus A."/>
        </authorList>
    </citation>
    <scope>NUCLEOTIDE SEQUENCE [LARGE SCALE GENOMIC DNA]</scope>
    <source>
        <strain evidence="3">ATCC 700542 / DSM 9946 / VI-R2</strain>
    </source>
</reference>